<dbReference type="Pfam" id="PF01551">
    <property type="entry name" value="Peptidase_M23"/>
    <property type="match status" value="1"/>
</dbReference>
<keyword evidence="3" id="KW-1185">Reference proteome</keyword>
<accession>A0ABU1A0T7</accession>
<dbReference type="EMBL" id="JAVHUL010000008">
    <property type="protein sequence ID" value="MDQ7916881.1"/>
    <property type="molecule type" value="Genomic_DNA"/>
</dbReference>
<dbReference type="Gene3D" id="2.70.70.10">
    <property type="entry name" value="Glucose Permease (Domain IIA)"/>
    <property type="match status" value="1"/>
</dbReference>
<proteinExistence type="predicted"/>
<dbReference type="InterPro" id="IPR050570">
    <property type="entry name" value="Cell_wall_metabolism_enzyme"/>
</dbReference>
<protein>
    <submittedName>
        <fullName evidence="2">M23 family metallopeptidase</fullName>
        <ecNumber evidence="2">3.4.-.-</ecNumber>
    </submittedName>
</protein>
<dbReference type="RefSeq" id="WP_308863545.1">
    <property type="nucleotide sequence ID" value="NZ_JAVHUL010000008.1"/>
</dbReference>
<dbReference type="CDD" id="cd12797">
    <property type="entry name" value="M23_peptidase"/>
    <property type="match status" value="1"/>
</dbReference>
<dbReference type="PROSITE" id="PS51257">
    <property type="entry name" value="PROKAR_LIPOPROTEIN"/>
    <property type="match status" value="1"/>
</dbReference>
<dbReference type="GO" id="GO:0016787">
    <property type="term" value="F:hydrolase activity"/>
    <property type="evidence" value="ECO:0007669"/>
    <property type="project" value="UniProtKB-KW"/>
</dbReference>
<dbReference type="InterPro" id="IPR011055">
    <property type="entry name" value="Dup_hybrid_motif"/>
</dbReference>
<name>A0ABU1A0T7_9FLAO</name>
<evidence type="ECO:0000259" key="1">
    <source>
        <dbReference type="Pfam" id="PF01551"/>
    </source>
</evidence>
<gene>
    <name evidence="2" type="ORF">RBU60_04785</name>
</gene>
<dbReference type="PANTHER" id="PTHR21666:SF270">
    <property type="entry name" value="MUREIN HYDROLASE ACTIVATOR ENVC"/>
    <property type="match status" value="1"/>
</dbReference>
<keyword evidence="2" id="KW-0378">Hydrolase</keyword>
<dbReference type="EC" id="3.4.-.-" evidence="2"/>
<evidence type="ECO:0000313" key="2">
    <source>
        <dbReference type="EMBL" id="MDQ7916881.1"/>
    </source>
</evidence>
<reference evidence="2 3" key="1">
    <citation type="submission" date="2023-08" db="EMBL/GenBank/DDBJ databases">
        <title>Mesonia sp. MT50, isolated from deep-sea sediment of the Mariana Trench.</title>
        <authorList>
            <person name="Fu H."/>
        </authorList>
    </citation>
    <scope>NUCLEOTIDE SEQUENCE [LARGE SCALE GENOMIC DNA]</scope>
    <source>
        <strain evidence="2 3">MT50</strain>
    </source>
</reference>
<feature type="domain" description="M23ase beta-sheet core" evidence="1">
    <location>
        <begin position="242"/>
        <end position="341"/>
    </location>
</feature>
<dbReference type="PANTHER" id="PTHR21666">
    <property type="entry name" value="PEPTIDASE-RELATED"/>
    <property type="match status" value="1"/>
</dbReference>
<dbReference type="Proteomes" id="UP001230915">
    <property type="component" value="Unassembled WGS sequence"/>
</dbReference>
<sequence length="400" mass="45160">MKYILLTVVLFFFIACKTKTSSIPQNSESDLPTQKQLKYSGMPVQAEVSFLSDLIKTEHSSQLIYELNILNNYKVPFTLKKVEIYNLRKNENPIATFDSDYLDRHFERPGYDASDDVKVLANNQFGILNLELIFQQGQSIPKKIYHKLYFEAENKKGETVVLPIEVAVLKVPEVTKISLELPFNKKGKWLYEAAEGHQGSRFLTEGKANYPQRFAIDWTYVGKRGYFTESDIKQNEDWNSYGIEIISVADGTVVGTKDGIIENEPLAEDMAVKITRETIGGNYVVIDIGNNLYAVYAHLIPNSLNVKIGDQVKKGQVIGLLGNSGNSDGPHLHFHVETKSNAFFGGEGMPYLLKEFVHLKKYSDEEATNLFKTNRVGLDSLNPTKRQNELPVGYGLIEVK</sequence>
<dbReference type="InterPro" id="IPR016047">
    <property type="entry name" value="M23ase_b-sheet_dom"/>
</dbReference>
<dbReference type="SUPFAM" id="SSF51261">
    <property type="entry name" value="Duplicated hybrid motif"/>
    <property type="match status" value="1"/>
</dbReference>
<organism evidence="2 3">
    <name type="scientific">Mesonia profundi</name>
    <dbReference type="NCBI Taxonomy" id="3070998"/>
    <lineage>
        <taxon>Bacteria</taxon>
        <taxon>Pseudomonadati</taxon>
        <taxon>Bacteroidota</taxon>
        <taxon>Flavobacteriia</taxon>
        <taxon>Flavobacteriales</taxon>
        <taxon>Flavobacteriaceae</taxon>
        <taxon>Mesonia</taxon>
    </lineage>
</organism>
<evidence type="ECO:0000313" key="3">
    <source>
        <dbReference type="Proteomes" id="UP001230915"/>
    </source>
</evidence>
<comment type="caution">
    <text evidence="2">The sequence shown here is derived from an EMBL/GenBank/DDBJ whole genome shotgun (WGS) entry which is preliminary data.</text>
</comment>